<dbReference type="STRING" id="1798500.A3C21_00830"/>
<dbReference type="Gene3D" id="2.60.40.10">
    <property type="entry name" value="Immunoglobulins"/>
    <property type="match status" value="1"/>
</dbReference>
<proteinExistence type="predicted"/>
<dbReference type="InterPro" id="IPR000601">
    <property type="entry name" value="PKD_dom"/>
</dbReference>
<dbReference type="InterPro" id="IPR035986">
    <property type="entry name" value="PKD_dom_sf"/>
</dbReference>
<keyword evidence="1" id="KW-0175">Coiled coil</keyword>
<dbReference type="PROSITE" id="PS50093">
    <property type="entry name" value="PKD"/>
    <property type="match status" value="1"/>
</dbReference>
<dbReference type="Pfam" id="PF01471">
    <property type="entry name" value="PG_binding_1"/>
    <property type="match status" value="1"/>
</dbReference>
<feature type="region of interest" description="Disordered" evidence="2">
    <location>
        <begin position="320"/>
        <end position="358"/>
    </location>
</feature>
<name>A0A1F6E0X2_9BACT</name>
<dbReference type="InterPro" id="IPR036365">
    <property type="entry name" value="PGBD-like_sf"/>
</dbReference>
<keyword evidence="3" id="KW-0732">Signal</keyword>
<evidence type="ECO:0000256" key="3">
    <source>
        <dbReference type="SAM" id="SignalP"/>
    </source>
</evidence>
<feature type="compositionally biased region" description="Low complexity" evidence="2">
    <location>
        <begin position="320"/>
        <end position="336"/>
    </location>
</feature>
<feature type="signal peptide" evidence="3">
    <location>
        <begin position="1"/>
        <end position="21"/>
    </location>
</feature>
<dbReference type="AlphaFoldDB" id="A0A1F6E0X2"/>
<dbReference type="SUPFAM" id="SSF47090">
    <property type="entry name" value="PGBD-like"/>
    <property type="match status" value="1"/>
</dbReference>
<feature type="coiled-coil region" evidence="1">
    <location>
        <begin position="19"/>
        <end position="53"/>
    </location>
</feature>
<dbReference type="Proteomes" id="UP000178572">
    <property type="component" value="Unassembled WGS sequence"/>
</dbReference>
<feature type="compositionally biased region" description="Polar residues" evidence="2">
    <location>
        <begin position="384"/>
        <end position="400"/>
    </location>
</feature>
<feature type="domain" description="PKD" evidence="4">
    <location>
        <begin position="272"/>
        <end position="315"/>
    </location>
</feature>
<evidence type="ECO:0000256" key="2">
    <source>
        <dbReference type="SAM" id="MobiDB-lite"/>
    </source>
</evidence>
<gene>
    <name evidence="5" type="ORF">A3C21_00830</name>
</gene>
<evidence type="ECO:0000256" key="1">
    <source>
        <dbReference type="SAM" id="Coils"/>
    </source>
</evidence>
<dbReference type="SUPFAM" id="SSF49299">
    <property type="entry name" value="PKD domain"/>
    <property type="match status" value="1"/>
</dbReference>
<feature type="chain" id="PRO_5009524045" description="PKD domain-containing protein" evidence="3">
    <location>
        <begin position="22"/>
        <end position="504"/>
    </location>
</feature>
<feature type="region of interest" description="Disordered" evidence="2">
    <location>
        <begin position="371"/>
        <end position="400"/>
    </location>
</feature>
<organism evidence="5 6">
    <name type="scientific">Candidatus Kaiserbacteria bacterium RIFCSPHIGHO2_02_FULL_59_21</name>
    <dbReference type="NCBI Taxonomy" id="1798500"/>
    <lineage>
        <taxon>Bacteria</taxon>
        <taxon>Candidatus Kaiseribacteriota</taxon>
    </lineage>
</organism>
<reference evidence="5 6" key="1">
    <citation type="journal article" date="2016" name="Nat. Commun.">
        <title>Thousands of microbial genomes shed light on interconnected biogeochemical processes in an aquifer system.</title>
        <authorList>
            <person name="Anantharaman K."/>
            <person name="Brown C.T."/>
            <person name="Hug L.A."/>
            <person name="Sharon I."/>
            <person name="Castelle C.J."/>
            <person name="Probst A.J."/>
            <person name="Thomas B.C."/>
            <person name="Singh A."/>
            <person name="Wilkins M.J."/>
            <person name="Karaoz U."/>
            <person name="Brodie E.L."/>
            <person name="Williams K.H."/>
            <person name="Hubbard S.S."/>
            <person name="Banfield J.F."/>
        </authorList>
    </citation>
    <scope>NUCLEOTIDE SEQUENCE [LARGE SCALE GENOMIC DNA]</scope>
</reference>
<feature type="compositionally biased region" description="Low complexity" evidence="2">
    <location>
        <begin position="345"/>
        <end position="358"/>
    </location>
</feature>
<accession>A0A1F6E0X2</accession>
<evidence type="ECO:0000313" key="5">
    <source>
        <dbReference type="EMBL" id="OGG67286.1"/>
    </source>
</evidence>
<dbReference type="CDD" id="cd00146">
    <property type="entry name" value="PKD"/>
    <property type="match status" value="1"/>
</dbReference>
<dbReference type="InterPro" id="IPR002477">
    <property type="entry name" value="Peptidoglycan-bd-like"/>
</dbReference>
<protein>
    <recommendedName>
        <fullName evidence="4">PKD domain-containing protein</fullName>
    </recommendedName>
</protein>
<evidence type="ECO:0000313" key="6">
    <source>
        <dbReference type="Proteomes" id="UP000178572"/>
    </source>
</evidence>
<comment type="caution">
    <text evidence="5">The sequence shown here is derived from an EMBL/GenBank/DDBJ whole genome shotgun (WGS) entry which is preliminary data.</text>
</comment>
<sequence>MHSRAVSATIGLLLFAFPSLAAADTASELEAQIESLQARIVQLQEQLAALAHAANAAPQTDAAFSNAGAGVASCPALGRALYTGLRGDDVAALQRFLAAHGYFAANSLTGFFGSATEDAVKKWQAAHGVVSSGNHESTGWGVVGERTRAAIAEACGANFVSDTPSSVPVSVSISSDASFSGIAEKMGVSGANEPNAVSVSITNPRTGANASSGSSRAPVIQRLDAPVNLRVGEHGVWTVHVSAEGRSNADASFGYSVTWGDEGSAFEQIAAIAGGAHAQASGRFTHAYARAGTYSPAFTVSNDSGSASARAIVVVGNADASTASNASNESATPANADRSSSENNAGVSDSGASYGSSAGCVNNSCERSDTRLSETAAVPHQPIDFSNVTQPTDSSNVAAGSCTTGKGEPIPNGSALDYCQMAHGLGTNCLVAVNTRYVCQSGQWVQQGGGGAPGSTGSGAGANAACSDLERCTGASASDRNAQLANALSALKEALGVLLDLLGR</sequence>
<dbReference type="InterPro" id="IPR013783">
    <property type="entry name" value="Ig-like_fold"/>
</dbReference>
<dbReference type="EMBL" id="MFLN01000018">
    <property type="protein sequence ID" value="OGG67286.1"/>
    <property type="molecule type" value="Genomic_DNA"/>
</dbReference>
<evidence type="ECO:0000259" key="4">
    <source>
        <dbReference type="PROSITE" id="PS50093"/>
    </source>
</evidence>
<dbReference type="InterPro" id="IPR036366">
    <property type="entry name" value="PGBDSf"/>
</dbReference>
<dbReference type="Gene3D" id="1.10.101.10">
    <property type="entry name" value="PGBD-like superfamily/PGBD"/>
    <property type="match status" value="1"/>
</dbReference>